<dbReference type="EMBL" id="AJVK01028282">
    <property type="status" value="NOT_ANNOTATED_CDS"/>
    <property type="molecule type" value="Genomic_DNA"/>
</dbReference>
<sequence>MQLPFGTIIFSAILSLGNSVVYLRSRSLRGPRTWNSGVECIKNIASFYFTENRILRTKSISLVHMTNLTSPAREIDVSFAEIVNNLVEKEFFKESLIRIATDSDERAENFNENSFKPITPSDYYILITDSHEKIINLIKNKLKKSIVWSQRAKFLIIFNNSKVLATSGNLQNFVERFFKKLLDLFDITDVVYAFASGIVTYDIFSTRLYQRTVDGRCEKIIAKRLDSCHDGKIRGLAELQEQALETTTMTLNDCNLRICCQVSPPFVDEECETGIELALVRVIWDQMKFDPEIVCTNMSRGDIEDGVATDLLNELVERRCDLLIGSFFPDNDLEDFGQSVTYMEDSYTWYAPLAEYRAPWKSLLVIFLYSTWLLLIFSLIWAGSMWYVLGRFSHRENHHHKLYILCLLNAWQVLIGISTNNRPNHMPLRLLFISIALYGLNIATIYTSKLITVFTNPVFDDQIDTREKILISGLPFGGRAEYHDWFDNGDEIDKVVLKRFNISADFQPTTESLVRVREGKQILLANRMFVLSNNYNDLIFGFRDNVFSNPMEIITTKGFPLLLDFNNIISILKDNGITFKLYNDFMYNITILARMRTTNNEEIDTVLTVKHLQGPFIILLYGYILSIIVFCGELVRHRWFSK</sequence>
<keyword evidence="4 8" id="KW-1133">Transmembrane helix</keyword>
<accession>A0A8W9BMM3</accession>
<dbReference type="PANTHER" id="PTHR42643">
    <property type="entry name" value="IONOTROPIC RECEPTOR 20A-RELATED"/>
    <property type="match status" value="1"/>
</dbReference>
<comment type="subcellular location">
    <subcellularLocation>
        <location evidence="1">Cell membrane</location>
        <topology evidence="1">Multi-pass membrane protein</topology>
    </subcellularLocation>
</comment>
<evidence type="ECO:0000256" key="4">
    <source>
        <dbReference type="ARBA" id="ARBA00022989"/>
    </source>
</evidence>
<keyword evidence="3 8" id="KW-0812">Transmembrane</keyword>
<evidence type="ECO:0000313" key="10">
    <source>
        <dbReference type="Proteomes" id="UP000092462"/>
    </source>
</evidence>
<keyword evidence="10" id="KW-1185">Reference proteome</keyword>
<dbReference type="PANTHER" id="PTHR42643:SF24">
    <property type="entry name" value="IONOTROPIC RECEPTOR 60A"/>
    <property type="match status" value="1"/>
</dbReference>
<dbReference type="Proteomes" id="UP000092462">
    <property type="component" value="Unassembled WGS sequence"/>
</dbReference>
<organism evidence="9 10">
    <name type="scientific">Phlebotomus papatasi</name>
    <name type="common">Sandfly</name>
    <dbReference type="NCBI Taxonomy" id="29031"/>
    <lineage>
        <taxon>Eukaryota</taxon>
        <taxon>Metazoa</taxon>
        <taxon>Ecdysozoa</taxon>
        <taxon>Arthropoda</taxon>
        <taxon>Hexapoda</taxon>
        <taxon>Insecta</taxon>
        <taxon>Pterygota</taxon>
        <taxon>Neoptera</taxon>
        <taxon>Endopterygota</taxon>
        <taxon>Diptera</taxon>
        <taxon>Nematocera</taxon>
        <taxon>Psychodoidea</taxon>
        <taxon>Psychodidae</taxon>
        <taxon>Phlebotomus</taxon>
        <taxon>Phlebotomus</taxon>
    </lineage>
</organism>
<evidence type="ECO:0000256" key="6">
    <source>
        <dbReference type="ARBA" id="ARBA00023170"/>
    </source>
</evidence>
<dbReference type="EnsemblMetazoa" id="PPAI013320-RA">
    <property type="protein sequence ID" value="PPAI013320-PA"/>
    <property type="gene ID" value="PPAI013320"/>
</dbReference>
<proteinExistence type="predicted"/>
<feature type="transmembrane region" description="Helical" evidence="8">
    <location>
        <begin position="430"/>
        <end position="448"/>
    </location>
</feature>
<evidence type="ECO:0000256" key="1">
    <source>
        <dbReference type="ARBA" id="ARBA00004651"/>
    </source>
</evidence>
<feature type="transmembrane region" description="Helical" evidence="8">
    <location>
        <begin position="363"/>
        <end position="389"/>
    </location>
</feature>
<dbReference type="AlphaFoldDB" id="A0A8W9BMM3"/>
<evidence type="ECO:0000256" key="3">
    <source>
        <dbReference type="ARBA" id="ARBA00022692"/>
    </source>
</evidence>
<keyword evidence="5 8" id="KW-0472">Membrane</keyword>
<reference evidence="9" key="1">
    <citation type="submission" date="2022-08" db="UniProtKB">
        <authorList>
            <consortium name="EnsemblMetazoa"/>
        </authorList>
    </citation>
    <scope>IDENTIFICATION</scope>
    <source>
        <strain evidence="9">Israel</strain>
    </source>
</reference>
<keyword evidence="6" id="KW-0675">Receptor</keyword>
<dbReference type="InterPro" id="IPR052192">
    <property type="entry name" value="Insect_Ionotropic_Sensory_Rcpt"/>
</dbReference>
<protein>
    <recommendedName>
        <fullName evidence="11">Ionotropic glutamate receptor C-terminal domain-containing protein</fullName>
    </recommendedName>
</protein>
<dbReference type="EMBL" id="AJVK01028281">
    <property type="status" value="NOT_ANNOTATED_CDS"/>
    <property type="molecule type" value="Genomic_DNA"/>
</dbReference>
<evidence type="ECO:0000256" key="7">
    <source>
        <dbReference type="ARBA" id="ARBA00023180"/>
    </source>
</evidence>
<dbReference type="VEuPathDB" id="VectorBase:PPAPM1_003306"/>
<feature type="transmembrane region" description="Helical" evidence="8">
    <location>
        <begin position="401"/>
        <end position="418"/>
    </location>
</feature>
<evidence type="ECO:0000256" key="5">
    <source>
        <dbReference type="ARBA" id="ARBA00023136"/>
    </source>
</evidence>
<keyword evidence="2" id="KW-1003">Cell membrane</keyword>
<evidence type="ECO:0008006" key="11">
    <source>
        <dbReference type="Google" id="ProtNLM"/>
    </source>
</evidence>
<evidence type="ECO:0000256" key="8">
    <source>
        <dbReference type="SAM" id="Phobius"/>
    </source>
</evidence>
<evidence type="ECO:0000256" key="2">
    <source>
        <dbReference type="ARBA" id="ARBA00022475"/>
    </source>
</evidence>
<feature type="transmembrane region" description="Helical" evidence="8">
    <location>
        <begin position="6"/>
        <end position="23"/>
    </location>
</feature>
<keyword evidence="7" id="KW-0325">Glycoprotein</keyword>
<name>A0A8W9BMM3_PHLPP</name>
<dbReference type="GO" id="GO:0005886">
    <property type="term" value="C:plasma membrane"/>
    <property type="evidence" value="ECO:0007669"/>
    <property type="project" value="UniProtKB-SubCell"/>
</dbReference>
<evidence type="ECO:0000313" key="9">
    <source>
        <dbReference type="EnsemblMetazoa" id="PPAI013320-PA"/>
    </source>
</evidence>
<dbReference type="Gene3D" id="1.10.287.70">
    <property type="match status" value="1"/>
</dbReference>
<dbReference type="EMBL" id="AJVK01028283">
    <property type="status" value="NOT_ANNOTATED_CDS"/>
    <property type="molecule type" value="Genomic_DNA"/>
</dbReference>
<feature type="transmembrane region" description="Helical" evidence="8">
    <location>
        <begin position="616"/>
        <end position="635"/>
    </location>
</feature>
<dbReference type="SUPFAM" id="SSF53850">
    <property type="entry name" value="Periplasmic binding protein-like II"/>
    <property type="match status" value="1"/>
</dbReference>